<evidence type="ECO:0000313" key="2">
    <source>
        <dbReference type="EMBL" id="RAO67054.1"/>
    </source>
</evidence>
<protein>
    <submittedName>
        <fullName evidence="2">Uncharacterized protein</fullName>
    </submittedName>
</protein>
<dbReference type="Proteomes" id="UP000249363">
    <property type="component" value="Unassembled WGS sequence"/>
</dbReference>
<evidence type="ECO:0000256" key="1">
    <source>
        <dbReference type="SAM" id="MobiDB-lite"/>
    </source>
</evidence>
<organism evidence="2 3">
    <name type="scientific">Talaromyces amestolkiae</name>
    <dbReference type="NCBI Taxonomy" id="1196081"/>
    <lineage>
        <taxon>Eukaryota</taxon>
        <taxon>Fungi</taxon>
        <taxon>Dikarya</taxon>
        <taxon>Ascomycota</taxon>
        <taxon>Pezizomycotina</taxon>
        <taxon>Eurotiomycetes</taxon>
        <taxon>Eurotiomycetidae</taxon>
        <taxon>Eurotiales</taxon>
        <taxon>Trichocomaceae</taxon>
        <taxon>Talaromyces</taxon>
        <taxon>Talaromyces sect. Talaromyces</taxon>
    </lineage>
</organism>
<feature type="compositionally biased region" description="Basic and acidic residues" evidence="1">
    <location>
        <begin position="75"/>
        <end position="91"/>
    </location>
</feature>
<dbReference type="GeneID" id="63792282"/>
<sequence length="255" mass="29657">MSQAHHTKDGNEASHDLTKRLQALEVVVQQSSKVLQALEKLPLGTHRAVSEELRELIEKAKKATEGMRATLEQQKSLENRRQRNSDQGHEISDEYRKEMQFYASGLEVFSSLEYSERNRRLANYHVVHEGDIKKDEEAICYLAQHETHRSEKASEGFKLLYDISISEYDNFQIATAPHEVINALNKKSDMNHFHYSVTQRKPQLKNYVISICDSIINRWKTYISSSTKDGLMAENMHNQNRNQNRCLETEINEMF</sequence>
<accession>A0A364KU32</accession>
<gene>
    <name evidence="2" type="ORF">BHQ10_003066</name>
</gene>
<name>A0A364KU32_TALAM</name>
<reference evidence="2 3" key="1">
    <citation type="journal article" date="2017" name="Biotechnol. Biofuels">
        <title>Differential beta-glucosidase expression as a function of carbon source availability in Talaromyces amestolkiae: a genomic and proteomic approach.</title>
        <authorList>
            <person name="de Eugenio L.I."/>
            <person name="Mendez-Liter J.A."/>
            <person name="Nieto-Dominguez M."/>
            <person name="Alonso L."/>
            <person name="Gil-Munoz J."/>
            <person name="Barriuso J."/>
            <person name="Prieto A."/>
            <person name="Martinez M.J."/>
        </authorList>
    </citation>
    <scope>NUCLEOTIDE SEQUENCE [LARGE SCALE GENOMIC DNA]</scope>
    <source>
        <strain evidence="2 3">CIB</strain>
    </source>
</reference>
<dbReference type="AlphaFoldDB" id="A0A364KU32"/>
<proteinExistence type="predicted"/>
<comment type="caution">
    <text evidence="2">The sequence shown here is derived from an EMBL/GenBank/DDBJ whole genome shotgun (WGS) entry which is preliminary data.</text>
</comment>
<keyword evidence="3" id="KW-1185">Reference proteome</keyword>
<dbReference type="EMBL" id="MIKG01000004">
    <property type="protein sequence ID" value="RAO67054.1"/>
    <property type="molecule type" value="Genomic_DNA"/>
</dbReference>
<feature type="region of interest" description="Disordered" evidence="1">
    <location>
        <begin position="64"/>
        <end position="91"/>
    </location>
</feature>
<dbReference type="RefSeq" id="XP_040731570.1">
    <property type="nucleotide sequence ID" value="XM_040875281.1"/>
</dbReference>
<evidence type="ECO:0000313" key="3">
    <source>
        <dbReference type="Proteomes" id="UP000249363"/>
    </source>
</evidence>
<dbReference type="OrthoDB" id="4521286at2759"/>